<dbReference type="EMBL" id="MU005764">
    <property type="protein sequence ID" value="KAF2715288.1"/>
    <property type="molecule type" value="Genomic_DNA"/>
</dbReference>
<accession>A0A6G1KR26</accession>
<evidence type="ECO:0000313" key="1">
    <source>
        <dbReference type="EMBL" id="KAF2715288.1"/>
    </source>
</evidence>
<proteinExistence type="predicted"/>
<dbReference type="Proteomes" id="UP000799428">
    <property type="component" value="Unassembled WGS sequence"/>
</dbReference>
<protein>
    <submittedName>
        <fullName evidence="1">Uncharacterized protein</fullName>
    </submittedName>
</protein>
<reference evidence="1" key="1">
    <citation type="journal article" date="2020" name="Stud. Mycol.">
        <title>101 Dothideomycetes genomes: a test case for predicting lifestyles and emergence of pathogens.</title>
        <authorList>
            <person name="Haridas S."/>
            <person name="Albert R."/>
            <person name="Binder M."/>
            <person name="Bloem J."/>
            <person name="Labutti K."/>
            <person name="Salamov A."/>
            <person name="Andreopoulos B."/>
            <person name="Baker S."/>
            <person name="Barry K."/>
            <person name="Bills G."/>
            <person name="Bluhm B."/>
            <person name="Cannon C."/>
            <person name="Castanera R."/>
            <person name="Culley D."/>
            <person name="Daum C."/>
            <person name="Ezra D."/>
            <person name="Gonzalez J."/>
            <person name="Henrissat B."/>
            <person name="Kuo A."/>
            <person name="Liang C."/>
            <person name="Lipzen A."/>
            <person name="Lutzoni F."/>
            <person name="Magnuson J."/>
            <person name="Mondo S."/>
            <person name="Nolan M."/>
            <person name="Ohm R."/>
            <person name="Pangilinan J."/>
            <person name="Park H.-J."/>
            <person name="Ramirez L."/>
            <person name="Alfaro M."/>
            <person name="Sun H."/>
            <person name="Tritt A."/>
            <person name="Yoshinaga Y."/>
            <person name="Zwiers L.-H."/>
            <person name="Turgeon B."/>
            <person name="Goodwin S."/>
            <person name="Spatafora J."/>
            <person name="Crous P."/>
            <person name="Grigoriev I."/>
        </authorList>
    </citation>
    <scope>NUCLEOTIDE SEQUENCE</scope>
    <source>
        <strain evidence="1">CBS 279.74</strain>
    </source>
</reference>
<gene>
    <name evidence="1" type="ORF">K504DRAFT_23596</name>
</gene>
<dbReference type="AlphaFoldDB" id="A0A6G1KR26"/>
<keyword evidence="2" id="KW-1185">Reference proteome</keyword>
<evidence type="ECO:0000313" key="2">
    <source>
        <dbReference type="Proteomes" id="UP000799428"/>
    </source>
</evidence>
<sequence length="112" mass="12952">MRVAQHVYVRVLHIKRNNTFIIFWTGFISIGYTIKTIPPPTAFRITKHTRLEYLLLHLTYNNLSGEPGTIDGISRRLWSVSCPRNLVVDPLKSCHFWIGITWAFALAISNKQ</sequence>
<name>A0A6G1KR26_9PLEO</name>
<organism evidence="1 2">
    <name type="scientific">Pleomassaria siparia CBS 279.74</name>
    <dbReference type="NCBI Taxonomy" id="1314801"/>
    <lineage>
        <taxon>Eukaryota</taxon>
        <taxon>Fungi</taxon>
        <taxon>Dikarya</taxon>
        <taxon>Ascomycota</taxon>
        <taxon>Pezizomycotina</taxon>
        <taxon>Dothideomycetes</taxon>
        <taxon>Pleosporomycetidae</taxon>
        <taxon>Pleosporales</taxon>
        <taxon>Pleomassariaceae</taxon>
        <taxon>Pleomassaria</taxon>
    </lineage>
</organism>